<feature type="transmembrane region" description="Helical" evidence="8">
    <location>
        <begin position="419"/>
        <end position="439"/>
    </location>
</feature>
<feature type="transmembrane region" description="Helical" evidence="8">
    <location>
        <begin position="255"/>
        <end position="280"/>
    </location>
</feature>
<feature type="region of interest" description="Disordered" evidence="7">
    <location>
        <begin position="519"/>
        <end position="541"/>
    </location>
</feature>
<dbReference type="NCBIfam" id="TIGR01972">
    <property type="entry name" value="NDH_I_M"/>
    <property type="match status" value="1"/>
</dbReference>
<feature type="transmembrane region" description="Helical" evidence="8">
    <location>
        <begin position="210"/>
        <end position="234"/>
    </location>
</feature>
<sequence length="541" mass="55775">MPPITASVPGPAPVLTVMVLVPLAGALLLWLLPPLRALARAVGLVFSLGALGVGVWALTLFDTGRAATVQLAETRPWIPVLGVSWALGVNGLGLAMLLLAAFLVPVVLLASWGEVAADRQGAFTALVLVLEAFMVVIFSARDVFLFYVCFEAMLIPVYFLIGRFGGPDRRRAALKFLLYSLAGGLVMLIGVVALYFYGPHTPTGYLIESMAGAVTAPAAAARWIFASFMVAFAIKAPMVPLHTWLPDTAEQATPGTSVLLIGVLDKIGTYGMIALVLPLFPEASAWAAPVLLVAAVVGIIYGGLAAIGQDNLYRLISYTSISHFGFMVLGIFIGSRVAATGAMVYMVAHGLSIAGLYLTTGFLARRTGTVAISELGGMARVMPLVAGTFLVSGLASIALPGLSGFVPEWMVLTGAFSRSVPLGVVAVAGVVIAAVYVLLPYQRVFTGAPAPERVGSADLDARERLVLVPVIAAMLALGLVPGVLTDILDGVAEQTAAATSTGPDRPAALPAPAALSALSGQAAPADASAHPAPTVTEGTSK</sequence>
<dbReference type="PRINTS" id="PR01437">
    <property type="entry name" value="NUOXDRDTASE4"/>
</dbReference>
<accession>A0ABT4I8R8</accession>
<feature type="transmembrane region" description="Helical" evidence="8">
    <location>
        <begin position="465"/>
        <end position="484"/>
    </location>
</feature>
<feature type="transmembrane region" description="Helical" evidence="8">
    <location>
        <begin position="315"/>
        <end position="333"/>
    </location>
</feature>
<feature type="transmembrane region" description="Helical" evidence="8">
    <location>
        <begin position="81"/>
        <end position="109"/>
    </location>
</feature>
<comment type="similarity">
    <text evidence="2">Belongs to the complex I subunit 4 family.</text>
</comment>
<dbReference type="EC" id="1.6.5.9" evidence="10"/>
<protein>
    <submittedName>
        <fullName evidence="10">NADH-quinone oxidoreductase subunit M</fullName>
        <ecNumber evidence="10">1.6.5.9</ecNumber>
    </submittedName>
</protein>
<evidence type="ECO:0000256" key="6">
    <source>
        <dbReference type="RuleBase" id="RU000320"/>
    </source>
</evidence>
<keyword evidence="11" id="KW-1185">Reference proteome</keyword>
<comment type="subcellular location">
    <subcellularLocation>
        <location evidence="1">Endomembrane system</location>
        <topology evidence="1">Multi-pass membrane protein</topology>
    </subcellularLocation>
    <subcellularLocation>
        <location evidence="6">Membrane</location>
        <topology evidence="6">Multi-pass membrane protein</topology>
    </subcellularLocation>
</comment>
<dbReference type="RefSeq" id="WP_268917580.1">
    <property type="nucleotide sequence ID" value="NZ_JAPTMY010000017.1"/>
</dbReference>
<proteinExistence type="inferred from homology"/>
<evidence type="ECO:0000259" key="9">
    <source>
        <dbReference type="Pfam" id="PF00361"/>
    </source>
</evidence>
<feature type="transmembrane region" description="Helical" evidence="8">
    <location>
        <begin position="339"/>
        <end position="360"/>
    </location>
</feature>
<evidence type="ECO:0000313" key="11">
    <source>
        <dbReference type="Proteomes" id="UP001072034"/>
    </source>
</evidence>
<evidence type="ECO:0000256" key="4">
    <source>
        <dbReference type="ARBA" id="ARBA00022989"/>
    </source>
</evidence>
<dbReference type="InterPro" id="IPR001750">
    <property type="entry name" value="ND/Mrp_TM"/>
</dbReference>
<keyword evidence="3 6" id="KW-0812">Transmembrane</keyword>
<evidence type="ECO:0000256" key="5">
    <source>
        <dbReference type="ARBA" id="ARBA00023136"/>
    </source>
</evidence>
<dbReference type="EMBL" id="JAPTMY010000017">
    <property type="protein sequence ID" value="MCZ0858130.1"/>
    <property type="molecule type" value="Genomic_DNA"/>
</dbReference>
<feature type="domain" description="NADH:quinone oxidoreductase/Mrp antiporter transmembrane" evidence="9">
    <location>
        <begin position="140"/>
        <end position="432"/>
    </location>
</feature>
<dbReference type="GO" id="GO:0050136">
    <property type="term" value="F:NADH dehydrogenase (quinone) (non-electrogenic) activity"/>
    <property type="evidence" value="ECO:0007669"/>
    <property type="project" value="UniProtKB-EC"/>
</dbReference>
<name>A0ABT4I8R8_9ACTO</name>
<dbReference type="NCBIfam" id="NF004500">
    <property type="entry name" value="PRK05846.1-4"/>
    <property type="match status" value="1"/>
</dbReference>
<dbReference type="Proteomes" id="UP001072034">
    <property type="component" value="Unassembled WGS sequence"/>
</dbReference>
<evidence type="ECO:0000256" key="2">
    <source>
        <dbReference type="ARBA" id="ARBA00009025"/>
    </source>
</evidence>
<feature type="transmembrane region" description="Helical" evidence="8">
    <location>
        <begin position="41"/>
        <end position="61"/>
    </location>
</feature>
<comment type="caution">
    <text evidence="10">The sequence shown here is derived from an EMBL/GenBank/DDBJ whole genome shotgun (WGS) entry which is preliminary data.</text>
</comment>
<organism evidence="10 11">
    <name type="scientific">Actinomyces israelii</name>
    <dbReference type="NCBI Taxonomy" id="1659"/>
    <lineage>
        <taxon>Bacteria</taxon>
        <taxon>Bacillati</taxon>
        <taxon>Actinomycetota</taxon>
        <taxon>Actinomycetes</taxon>
        <taxon>Actinomycetales</taxon>
        <taxon>Actinomycetaceae</taxon>
        <taxon>Actinomyces</taxon>
    </lineage>
</organism>
<feature type="transmembrane region" description="Helical" evidence="8">
    <location>
        <begin position="176"/>
        <end position="198"/>
    </location>
</feature>
<gene>
    <name evidence="10" type="ORF">OHJ16_08740</name>
</gene>
<dbReference type="InterPro" id="IPR003918">
    <property type="entry name" value="NADH_UbQ_OxRdtase"/>
</dbReference>
<evidence type="ECO:0000313" key="10">
    <source>
        <dbReference type="EMBL" id="MCZ0858130.1"/>
    </source>
</evidence>
<feature type="transmembrane region" description="Helical" evidence="8">
    <location>
        <begin position="12"/>
        <end position="32"/>
    </location>
</feature>
<dbReference type="PANTHER" id="PTHR43507:SF1">
    <property type="entry name" value="NADH-UBIQUINONE OXIDOREDUCTASE CHAIN 4"/>
    <property type="match status" value="1"/>
</dbReference>
<evidence type="ECO:0000256" key="1">
    <source>
        <dbReference type="ARBA" id="ARBA00004127"/>
    </source>
</evidence>
<feature type="compositionally biased region" description="Low complexity" evidence="7">
    <location>
        <begin position="519"/>
        <end position="533"/>
    </location>
</feature>
<evidence type="ECO:0000256" key="3">
    <source>
        <dbReference type="ARBA" id="ARBA00022692"/>
    </source>
</evidence>
<evidence type="ECO:0000256" key="8">
    <source>
        <dbReference type="SAM" id="Phobius"/>
    </source>
</evidence>
<keyword evidence="5 8" id="KW-0472">Membrane</keyword>
<feature type="transmembrane region" description="Helical" evidence="8">
    <location>
        <begin position="144"/>
        <end position="164"/>
    </location>
</feature>
<dbReference type="Pfam" id="PF00361">
    <property type="entry name" value="Proton_antipo_M"/>
    <property type="match status" value="1"/>
</dbReference>
<keyword evidence="10" id="KW-0560">Oxidoreductase</keyword>
<feature type="transmembrane region" description="Helical" evidence="8">
    <location>
        <begin position="381"/>
        <end position="399"/>
    </location>
</feature>
<dbReference type="PANTHER" id="PTHR43507">
    <property type="entry name" value="NADH-UBIQUINONE OXIDOREDUCTASE CHAIN 4"/>
    <property type="match status" value="1"/>
</dbReference>
<feature type="transmembrane region" description="Helical" evidence="8">
    <location>
        <begin position="286"/>
        <end position="308"/>
    </location>
</feature>
<feature type="transmembrane region" description="Helical" evidence="8">
    <location>
        <begin position="121"/>
        <end position="138"/>
    </location>
</feature>
<keyword evidence="4 8" id="KW-1133">Transmembrane helix</keyword>
<evidence type="ECO:0000256" key="7">
    <source>
        <dbReference type="SAM" id="MobiDB-lite"/>
    </source>
</evidence>
<reference evidence="10" key="1">
    <citation type="submission" date="2022-10" db="EMBL/GenBank/DDBJ databases">
        <title>Genome sequence of Actinomyces israelii ATCC 10048.</title>
        <authorList>
            <person name="Watt R.M."/>
            <person name="Tong W.M."/>
        </authorList>
    </citation>
    <scope>NUCLEOTIDE SEQUENCE</scope>
    <source>
        <strain evidence="10">ATCC 10048</strain>
    </source>
</reference>
<dbReference type="InterPro" id="IPR010227">
    <property type="entry name" value="NADH_Q_OxRdtase_chainM/4"/>
</dbReference>